<dbReference type="PIRSF" id="PIRSF032064">
    <property type="entry name" value="UCP032064"/>
    <property type="match status" value="1"/>
</dbReference>
<dbReference type="OrthoDB" id="7160947at2"/>
<gene>
    <name evidence="2" type="ORF">PAA8504_01282</name>
</gene>
<dbReference type="AlphaFoldDB" id="A0A2R8BTI9"/>
<keyword evidence="3" id="KW-1185">Reference proteome</keyword>
<evidence type="ECO:0000313" key="2">
    <source>
        <dbReference type="EMBL" id="SPJ23471.1"/>
    </source>
</evidence>
<evidence type="ECO:0008006" key="4">
    <source>
        <dbReference type="Google" id="ProtNLM"/>
    </source>
</evidence>
<proteinExistence type="predicted"/>
<dbReference type="EMBL" id="ONZF01000002">
    <property type="protein sequence ID" value="SPJ23471.1"/>
    <property type="molecule type" value="Genomic_DNA"/>
</dbReference>
<evidence type="ECO:0000313" key="3">
    <source>
        <dbReference type="Proteomes" id="UP000244912"/>
    </source>
</evidence>
<reference evidence="2 3" key="1">
    <citation type="submission" date="2018-03" db="EMBL/GenBank/DDBJ databases">
        <authorList>
            <person name="Keele B.F."/>
        </authorList>
    </citation>
    <scope>NUCLEOTIDE SEQUENCE [LARGE SCALE GENOMIC DNA]</scope>
    <source>
        <strain evidence="2 3">CECT 8504</strain>
    </source>
</reference>
<organism evidence="2 3">
    <name type="scientific">Palleronia abyssalis</name>
    <dbReference type="NCBI Taxonomy" id="1501240"/>
    <lineage>
        <taxon>Bacteria</taxon>
        <taxon>Pseudomonadati</taxon>
        <taxon>Pseudomonadota</taxon>
        <taxon>Alphaproteobacteria</taxon>
        <taxon>Rhodobacterales</taxon>
        <taxon>Roseobacteraceae</taxon>
        <taxon>Palleronia</taxon>
    </lineage>
</organism>
<sequence length="168" mass="18064">MSANQSPHRRTFRKGAVRAAQLIERDVRKVGESRGFAVSRLLTRWAEVVGQDIASICRPVDVSFSRGGMGATLTVLTTGAQAPMLQMQKEKLREKVNACYGYQAIRRVHITQTAPTGFAEPASSYTPPPKTTAAPAVSVPEVGDPGLRAALERLGSNVLASSTKKEQS</sequence>
<dbReference type="InterPro" id="IPR007922">
    <property type="entry name" value="DciA-like"/>
</dbReference>
<feature type="region of interest" description="Disordered" evidence="1">
    <location>
        <begin position="118"/>
        <end position="141"/>
    </location>
</feature>
<evidence type="ECO:0000256" key="1">
    <source>
        <dbReference type="SAM" id="MobiDB-lite"/>
    </source>
</evidence>
<protein>
    <recommendedName>
        <fullName evidence="4">RNA-binding protein</fullName>
    </recommendedName>
</protein>
<feature type="compositionally biased region" description="Low complexity" evidence="1">
    <location>
        <begin position="121"/>
        <end position="140"/>
    </location>
</feature>
<accession>A0A2R8BTI9</accession>
<dbReference type="Pfam" id="PF05258">
    <property type="entry name" value="DciA"/>
    <property type="match status" value="1"/>
</dbReference>
<dbReference type="InterPro" id="IPR010593">
    <property type="entry name" value="DUF1159"/>
</dbReference>
<dbReference type="RefSeq" id="WP_108893299.1">
    <property type="nucleotide sequence ID" value="NZ_ONZF01000002.1"/>
</dbReference>
<dbReference type="Proteomes" id="UP000244912">
    <property type="component" value="Unassembled WGS sequence"/>
</dbReference>
<name>A0A2R8BTI9_9RHOB</name>